<proteinExistence type="predicted"/>
<dbReference type="SUPFAM" id="SSF117281">
    <property type="entry name" value="Kelch motif"/>
    <property type="match status" value="1"/>
</dbReference>
<dbReference type="InterPro" id="IPR050354">
    <property type="entry name" value="F-box/kelch-repeat_ARATH"/>
</dbReference>
<dbReference type="PANTHER" id="PTHR24414:SF184">
    <property type="entry name" value="GALACTOSE OXIDASE_KELCH REPEAT SUPERFAMILY PROTEIN"/>
    <property type="match status" value="1"/>
</dbReference>
<name>A0A2N9F394_FAGSY</name>
<dbReference type="EMBL" id="OIVN01000515">
    <property type="protein sequence ID" value="SPC81460.1"/>
    <property type="molecule type" value="Genomic_DNA"/>
</dbReference>
<dbReference type="Gene3D" id="2.120.10.80">
    <property type="entry name" value="Kelch-type beta propeller"/>
    <property type="match status" value="1"/>
</dbReference>
<evidence type="ECO:0000313" key="1">
    <source>
        <dbReference type="EMBL" id="SPC81460.1"/>
    </source>
</evidence>
<dbReference type="InterPro" id="IPR015915">
    <property type="entry name" value="Kelch-typ_b-propeller"/>
</dbReference>
<organism evidence="1">
    <name type="scientific">Fagus sylvatica</name>
    <name type="common">Beechnut</name>
    <dbReference type="NCBI Taxonomy" id="28930"/>
    <lineage>
        <taxon>Eukaryota</taxon>
        <taxon>Viridiplantae</taxon>
        <taxon>Streptophyta</taxon>
        <taxon>Embryophyta</taxon>
        <taxon>Tracheophyta</taxon>
        <taxon>Spermatophyta</taxon>
        <taxon>Magnoliopsida</taxon>
        <taxon>eudicotyledons</taxon>
        <taxon>Gunneridae</taxon>
        <taxon>Pentapetalae</taxon>
        <taxon>rosids</taxon>
        <taxon>fabids</taxon>
        <taxon>Fagales</taxon>
        <taxon>Fagaceae</taxon>
        <taxon>Fagus</taxon>
    </lineage>
</organism>
<dbReference type="AlphaFoldDB" id="A0A2N9F394"/>
<reference evidence="1" key="1">
    <citation type="submission" date="2018-02" db="EMBL/GenBank/DDBJ databases">
        <authorList>
            <person name="Cohen D.B."/>
            <person name="Kent A.D."/>
        </authorList>
    </citation>
    <scope>NUCLEOTIDE SEQUENCE</scope>
</reference>
<dbReference type="Pfam" id="PF01344">
    <property type="entry name" value="Kelch_1"/>
    <property type="match status" value="1"/>
</dbReference>
<dbReference type="InterPro" id="IPR006652">
    <property type="entry name" value="Kelch_1"/>
</dbReference>
<protein>
    <recommendedName>
        <fullName evidence="2">F-box domain-containing protein</fullName>
    </recommendedName>
</protein>
<accession>A0A2N9F394</accession>
<sequence>MEKKEAWARISRPRSRRRNVEFNFKIAFCGFNSMYTDSRVKWYAIEFFDPESRSLLIPYSSLARRKEKFSTYKKLIPYSSSARRKEKENVDVTYKKLSYSSFSANNSPNQVLNPFLLIEKDLSVNSHFLMGSHLYAYNGQSVWTLNLNSYSLHWKPVIPMNVSRSGACGLTLDGKLYILGGLVVESVPPTRGWMEVFDPIVQKWETLPNPPSTSMPSHTMICTVLKSKEILVIDGGGARYSQFYTYNLRTQCWKTLKPRQSRLLCEYRTPVTIGNTLYWAFLDTTYSRLGSVDPEDVGIIQAYDVDADVWFQGFFNTSQLFKKPEHLLTCNENLLPLIHVADQQFCLLLESCTMCEQPPEFDTRYVNFLLLDIDMHMPDDDDESVYHKLSVSVRSVQKHILGEHHRGFGLVECCVAGRQNFNVKGEANSDEASVSFNGNCGSGLLLKMMH</sequence>
<evidence type="ECO:0008006" key="2">
    <source>
        <dbReference type="Google" id="ProtNLM"/>
    </source>
</evidence>
<gene>
    <name evidence="1" type="ORF">FSB_LOCUS9342</name>
</gene>
<dbReference type="PANTHER" id="PTHR24414">
    <property type="entry name" value="F-BOX/KELCH-REPEAT PROTEIN SKIP4"/>
    <property type="match status" value="1"/>
</dbReference>